<evidence type="ECO:0000313" key="10">
    <source>
        <dbReference type="EMBL" id="VFD33065.1"/>
    </source>
</evidence>
<dbReference type="EMBL" id="LK932515">
    <property type="protein sequence ID" value="CDS87221.1"/>
    <property type="molecule type" value="Genomic_DNA"/>
</dbReference>
<evidence type="ECO:0000313" key="3">
    <source>
        <dbReference type="EMBL" id="CDS86890.1"/>
    </source>
</evidence>
<dbReference type="PIRSF" id="PIRSF026508">
    <property type="entry name" value="TelA"/>
    <property type="match status" value="1"/>
</dbReference>
<sequence length="378" mass="43617">MGININSFSKDKNSVEVTENLPTAVQEENFDIMEYTNNKKNELRKSKEVEALTSLIEVENPDTILQFGRKASEGVARVSDSLLNTIKLNRNEENSKMLVHLTKIMDKFDLDDFQETKEPNFVQKLFKKANNAIEMMFQKYETLGGEVEKIQIELEQYERDIALSNKQIGAMLNENFEFYNELQKYIVAGEMAIEEMDNEILPFFKQKSETSGDQMDVVNYQELLKVYDMLNQRVYDLRIAENIAIQTIPMLRGMQHNNYGLIRKINSAFVVTLPVFKQCLSQAILLKKQELQAKSLKALDDKTNELLLRNAQNVSTQSAQIARMAGTSSVQIETLEKMYNTIKSGIDETMRIEENNRALIKDNTKRLEELNTTIIYNK</sequence>
<dbReference type="InterPro" id="IPR008863">
    <property type="entry name" value="Toxic_anion-R_TelA"/>
</dbReference>
<evidence type="ECO:0000313" key="7">
    <source>
        <dbReference type="EMBL" id="HBH1544719.1"/>
    </source>
</evidence>
<protein>
    <submittedName>
        <fullName evidence="4 10">Tellurite associated resistance protein</fullName>
    </submittedName>
    <submittedName>
        <fullName evidence="9">TelA-like protein SA1238</fullName>
    </submittedName>
    <submittedName>
        <fullName evidence="6">Toxic anion resistance protein</fullName>
    </submittedName>
</protein>
<dbReference type="KEGG" id="pdf:CD630DERM_16390"/>
<evidence type="ECO:0000313" key="13">
    <source>
        <dbReference type="Proteomes" id="UP000372533"/>
    </source>
</evidence>
<evidence type="ECO:0000313" key="6">
    <source>
        <dbReference type="EMBL" id="HBH1543607.1"/>
    </source>
</evidence>
<dbReference type="EMBL" id="DAEQIJ010000004">
    <property type="protein sequence ID" value="HBH2619393.1"/>
    <property type="molecule type" value="Genomic_DNA"/>
</dbReference>
<reference evidence="4" key="1">
    <citation type="submission" date="2014-07" db="EMBL/GenBank/DDBJ databases">
        <authorList>
            <person name="Monot Marc"/>
        </authorList>
    </citation>
    <scope>NUCLEOTIDE SEQUENCE</scope>
    <source>
        <strain evidence="5">7032989</strain>
        <strain evidence="3">7032994</strain>
    </source>
</reference>
<keyword evidence="2" id="KW-0175">Coiled coil</keyword>
<feature type="coiled-coil region" evidence="2">
    <location>
        <begin position="140"/>
        <end position="174"/>
    </location>
</feature>
<evidence type="ECO:0000256" key="2">
    <source>
        <dbReference type="SAM" id="Coils"/>
    </source>
</evidence>
<dbReference type="PANTHER" id="PTHR38432">
    <property type="entry name" value="TELA-LIKE PROTEIN SAOUHSC_01408"/>
    <property type="match status" value="1"/>
</dbReference>
<dbReference type="RefSeq" id="WP_003430084.1">
    <property type="nucleotide sequence ID" value="NZ_AP025558.1"/>
</dbReference>
<dbReference type="EMBL" id="DAEPXK010000042">
    <property type="protein sequence ID" value="HBH1543607.1"/>
    <property type="molecule type" value="Genomic_DNA"/>
</dbReference>
<name>A0A031WHM2_CLODI</name>
<organism evidence="4">
    <name type="scientific">Clostridioides difficile</name>
    <name type="common">Peptoclostridium difficile</name>
    <dbReference type="NCBI Taxonomy" id="1496"/>
    <lineage>
        <taxon>Bacteria</taxon>
        <taxon>Bacillati</taxon>
        <taxon>Bacillota</taxon>
        <taxon>Clostridia</taxon>
        <taxon>Peptostreptococcales</taxon>
        <taxon>Peptostreptococcaceae</taxon>
        <taxon>Clostridioides</taxon>
    </lineage>
</organism>
<gene>
    <name evidence="3" type="primary">yceH</name>
    <name evidence="5" type="ORF">BN1095_260027</name>
    <name evidence="4" type="ORF">BN1096_610075</name>
    <name evidence="3" type="ORF">BN1097_610024</name>
    <name evidence="6" type="ORF">KRM00_003137</name>
    <name evidence="7" type="ORF">KRM00_004322</name>
    <name evidence="8" type="ORF">KRQ00_001130</name>
    <name evidence="11" type="ORF">SAMEA1402366_00077</name>
    <name evidence="10" type="ORF">SAMEA1402399_02393</name>
    <name evidence="9" type="ORF">SAMEA3375112_02872</name>
</gene>
<reference evidence="6" key="3">
    <citation type="journal article" date="2018" name="Genome Biol.">
        <title>SKESA: strategic k-mer extension for scrupulous assemblies.</title>
        <authorList>
            <person name="Souvorov A."/>
            <person name="Agarwala R."/>
            <person name="Lipman D.J."/>
        </authorList>
    </citation>
    <scope>NUCLEOTIDE SEQUENCE</scope>
    <source>
        <strain evidence="8">Clostridioides</strain>
        <strain evidence="6">HN1000</strain>
    </source>
</reference>
<dbReference type="EMBL" id="LK932916">
    <property type="protein sequence ID" value="CDT05004.1"/>
    <property type="molecule type" value="Genomic_DNA"/>
</dbReference>
<dbReference type="AlphaFoldDB" id="A0A031WHM2"/>
<evidence type="ECO:0000313" key="12">
    <source>
        <dbReference type="Proteomes" id="UP000189137"/>
    </source>
</evidence>
<proteinExistence type="inferred from homology"/>
<dbReference type="PANTHER" id="PTHR38432:SF2">
    <property type="entry name" value="TELLURITE RESISTANCE PROTEIN"/>
    <property type="match status" value="1"/>
</dbReference>
<evidence type="ECO:0000313" key="11">
    <source>
        <dbReference type="EMBL" id="VHX92099.1"/>
    </source>
</evidence>
<dbReference type="OMA" id="QGYLAMD"/>
<dbReference type="EMBL" id="LK932400">
    <property type="protein sequence ID" value="CDS86890.1"/>
    <property type="molecule type" value="Genomic_DNA"/>
</dbReference>
<evidence type="ECO:0000256" key="1">
    <source>
        <dbReference type="PIRNR" id="PIRNR026508"/>
    </source>
</evidence>
<dbReference type="Proteomes" id="UP000411588">
    <property type="component" value="Unassembled WGS sequence"/>
</dbReference>
<evidence type="ECO:0000313" key="9">
    <source>
        <dbReference type="EMBL" id="SJS77637.1"/>
    </source>
</evidence>
<reference evidence="6" key="4">
    <citation type="submission" date="2021-06" db="EMBL/GenBank/DDBJ databases">
        <authorList>
            <consortium name="NCBI Pathogen Detection Project"/>
        </authorList>
    </citation>
    <scope>NUCLEOTIDE SEQUENCE</scope>
    <source>
        <strain evidence="8">Clostridioides</strain>
        <strain evidence="6">HN1000</strain>
    </source>
</reference>
<reference evidence="9 12" key="2">
    <citation type="submission" date="2017-02" db="EMBL/GenBank/DDBJ databases">
        <authorList>
            <consortium name="Pathogen Informatics"/>
        </authorList>
    </citation>
    <scope>NUCLEOTIDE SEQUENCE [LARGE SCALE GENOMIC DNA]</scope>
    <source>
        <strain evidence="10">Clo34</strain>
        <strain evidence="14">clo34</strain>
        <strain evidence="11">Tl291</strain>
        <strain evidence="13">tl291</strain>
        <strain evidence="9 12">VRECD0157</strain>
    </source>
</reference>
<accession>A0A031WHM2</accession>
<dbReference type="Proteomes" id="UP000879542">
    <property type="component" value="Unassembled WGS sequence"/>
</dbReference>
<dbReference type="EMBL" id="CAADAN010000008">
    <property type="protein sequence ID" value="VFD33065.1"/>
    <property type="molecule type" value="Genomic_DNA"/>
</dbReference>
<evidence type="ECO:0000313" key="8">
    <source>
        <dbReference type="EMBL" id="HBH2619393.1"/>
    </source>
</evidence>
<dbReference type="EMBL" id="CAAJVP010000001">
    <property type="protein sequence ID" value="VHX92099.1"/>
    <property type="molecule type" value="Genomic_DNA"/>
</dbReference>
<comment type="similarity">
    <text evidence="1">Belongs to the TelA family.</text>
</comment>
<dbReference type="Pfam" id="PF05816">
    <property type="entry name" value="TelA"/>
    <property type="match status" value="1"/>
</dbReference>
<dbReference type="EMBL" id="DAEPXK010000141">
    <property type="protein sequence ID" value="HBH1544719.1"/>
    <property type="molecule type" value="Genomic_DNA"/>
</dbReference>
<dbReference type="EMBL" id="FUPS01000010">
    <property type="protein sequence ID" value="SJS77637.1"/>
    <property type="molecule type" value="Genomic_DNA"/>
</dbReference>
<dbReference type="PATRIC" id="fig|1496.1371.peg.3478"/>
<evidence type="ECO:0000313" key="14">
    <source>
        <dbReference type="Proteomes" id="UP000411588"/>
    </source>
</evidence>
<dbReference type="GeneID" id="66354051"/>
<evidence type="ECO:0000313" key="5">
    <source>
        <dbReference type="EMBL" id="CDT05004.1"/>
    </source>
</evidence>
<dbReference type="Proteomes" id="UP000189137">
    <property type="component" value="Unassembled WGS sequence"/>
</dbReference>
<dbReference type="Proteomes" id="UP000372533">
    <property type="component" value="Unassembled WGS sequence"/>
</dbReference>
<evidence type="ECO:0000313" key="4">
    <source>
        <dbReference type="EMBL" id="CDS87221.1"/>
    </source>
</evidence>
<dbReference type="Proteomes" id="UP000878956">
    <property type="component" value="Unassembled WGS sequence"/>
</dbReference>